<keyword evidence="6" id="KW-0418">Kinase</keyword>
<keyword evidence="5" id="KW-0547">Nucleotide-binding</keyword>
<dbReference type="GO" id="GO:0016788">
    <property type="term" value="F:hydrolase activity, acting on ester bonds"/>
    <property type="evidence" value="ECO:0007669"/>
    <property type="project" value="InterPro"/>
</dbReference>
<proteinExistence type="inferred from homology"/>
<evidence type="ECO:0000259" key="14">
    <source>
        <dbReference type="PROSITE" id="PS51782"/>
    </source>
</evidence>
<evidence type="ECO:0000256" key="1">
    <source>
        <dbReference type="ARBA" id="ARBA00008668"/>
    </source>
</evidence>
<keyword evidence="16" id="KW-1185">Reference proteome</keyword>
<dbReference type="Gene3D" id="1.10.510.10">
    <property type="entry name" value="Transferase(Phosphotransferase) domain 1"/>
    <property type="match status" value="1"/>
</dbReference>
<dbReference type="PANTHER" id="PTHR45927">
    <property type="entry name" value="LYSM-DOMAIN RECEPTOR-LIKE KINASE-RELATED"/>
    <property type="match status" value="1"/>
</dbReference>
<feature type="transmembrane region" description="Helical" evidence="11">
    <location>
        <begin position="270"/>
        <end position="296"/>
    </location>
</feature>
<dbReference type="InterPro" id="IPR001087">
    <property type="entry name" value="GDSL"/>
</dbReference>
<dbReference type="Pfam" id="PF07714">
    <property type="entry name" value="PK_Tyr_Ser-Thr"/>
    <property type="match status" value="1"/>
</dbReference>
<feature type="region of interest" description="Disordered" evidence="10">
    <location>
        <begin position="236"/>
        <end position="261"/>
    </location>
</feature>
<feature type="chain" id="PRO_5042274345" description="non-specific serine/threonine protein kinase" evidence="12">
    <location>
        <begin position="25"/>
        <end position="957"/>
    </location>
</feature>
<evidence type="ECO:0000256" key="4">
    <source>
        <dbReference type="ARBA" id="ARBA00022679"/>
    </source>
</evidence>
<dbReference type="GO" id="GO:0005524">
    <property type="term" value="F:ATP binding"/>
    <property type="evidence" value="ECO:0007669"/>
    <property type="project" value="UniProtKB-KW"/>
</dbReference>
<comment type="similarity">
    <text evidence="1">Belongs to the 'GDSL' lipolytic enzyme family.</text>
</comment>
<dbReference type="GO" id="GO:0005886">
    <property type="term" value="C:plasma membrane"/>
    <property type="evidence" value="ECO:0007669"/>
    <property type="project" value="UniProtKB-ARBA"/>
</dbReference>
<keyword evidence="3" id="KW-0723">Serine/threonine-protein kinase</keyword>
<keyword evidence="11" id="KW-0472">Membrane</keyword>
<reference evidence="15" key="2">
    <citation type="journal article" date="2024" name="Plant">
        <title>Genomic evolution and insights into agronomic trait innovations of Sesamum species.</title>
        <authorList>
            <person name="Miao H."/>
            <person name="Wang L."/>
            <person name="Qu L."/>
            <person name="Liu H."/>
            <person name="Sun Y."/>
            <person name="Le M."/>
            <person name="Wang Q."/>
            <person name="Wei S."/>
            <person name="Zheng Y."/>
            <person name="Lin W."/>
            <person name="Duan Y."/>
            <person name="Cao H."/>
            <person name="Xiong S."/>
            <person name="Wang X."/>
            <person name="Wei L."/>
            <person name="Li C."/>
            <person name="Ma Q."/>
            <person name="Ju M."/>
            <person name="Zhao R."/>
            <person name="Li G."/>
            <person name="Mu C."/>
            <person name="Tian Q."/>
            <person name="Mei H."/>
            <person name="Zhang T."/>
            <person name="Gao T."/>
            <person name="Zhang H."/>
        </authorList>
    </citation>
    <scope>NUCLEOTIDE SEQUENCE</scope>
    <source>
        <strain evidence="15">K16</strain>
    </source>
</reference>
<keyword evidence="11" id="KW-1133">Transmembrane helix</keyword>
<evidence type="ECO:0000256" key="12">
    <source>
        <dbReference type="SAM" id="SignalP"/>
    </source>
</evidence>
<dbReference type="CDD" id="cd01837">
    <property type="entry name" value="SGNH_plant_lipase_like"/>
    <property type="match status" value="1"/>
</dbReference>
<feature type="domain" description="Protein kinase" evidence="13">
    <location>
        <begin position="281"/>
        <end position="618"/>
    </location>
</feature>
<comment type="caution">
    <text evidence="15">The sequence shown here is derived from an EMBL/GenBank/DDBJ whole genome shotgun (WGS) entry which is preliminary data.</text>
</comment>
<evidence type="ECO:0000256" key="3">
    <source>
        <dbReference type="ARBA" id="ARBA00022527"/>
    </source>
</evidence>
<dbReference type="InterPro" id="IPR001245">
    <property type="entry name" value="Ser-Thr/Tyr_kinase_cat_dom"/>
</dbReference>
<dbReference type="EC" id="2.7.11.1" evidence="2"/>
<keyword evidence="11" id="KW-0812">Transmembrane</keyword>
<dbReference type="InterPro" id="IPR018392">
    <property type="entry name" value="LysM"/>
</dbReference>
<gene>
    <name evidence="15" type="ORF">Sango_1809800</name>
</gene>
<dbReference type="InterPro" id="IPR052611">
    <property type="entry name" value="Plant_RLK_LysM"/>
</dbReference>
<dbReference type="SUPFAM" id="SSF52266">
    <property type="entry name" value="SGNH hydrolase"/>
    <property type="match status" value="1"/>
</dbReference>
<organism evidence="15 16">
    <name type="scientific">Sesamum angolense</name>
    <dbReference type="NCBI Taxonomy" id="2727404"/>
    <lineage>
        <taxon>Eukaryota</taxon>
        <taxon>Viridiplantae</taxon>
        <taxon>Streptophyta</taxon>
        <taxon>Embryophyta</taxon>
        <taxon>Tracheophyta</taxon>
        <taxon>Spermatophyta</taxon>
        <taxon>Magnoliopsida</taxon>
        <taxon>eudicotyledons</taxon>
        <taxon>Gunneridae</taxon>
        <taxon>Pentapetalae</taxon>
        <taxon>asterids</taxon>
        <taxon>lamiids</taxon>
        <taxon>Lamiales</taxon>
        <taxon>Pedaliaceae</taxon>
        <taxon>Sesamum</taxon>
    </lineage>
</organism>
<evidence type="ECO:0000256" key="9">
    <source>
        <dbReference type="ARBA" id="ARBA00048679"/>
    </source>
</evidence>
<reference evidence="15" key="1">
    <citation type="submission" date="2020-06" db="EMBL/GenBank/DDBJ databases">
        <authorList>
            <person name="Li T."/>
            <person name="Hu X."/>
            <person name="Zhang T."/>
            <person name="Song X."/>
            <person name="Zhang H."/>
            <person name="Dai N."/>
            <person name="Sheng W."/>
            <person name="Hou X."/>
            <person name="Wei L."/>
        </authorList>
    </citation>
    <scope>NUCLEOTIDE SEQUENCE</scope>
    <source>
        <strain evidence="15">K16</strain>
        <tissue evidence="15">Leaf</tissue>
    </source>
</reference>
<protein>
    <recommendedName>
        <fullName evidence="2">non-specific serine/threonine protein kinase</fullName>
        <ecNumber evidence="2">2.7.11.1</ecNumber>
    </recommendedName>
</protein>
<name>A0AAE1WHE0_9LAMI</name>
<dbReference type="Proteomes" id="UP001289374">
    <property type="component" value="Unassembled WGS sequence"/>
</dbReference>
<feature type="domain" description="LysM" evidence="14">
    <location>
        <begin position="121"/>
        <end position="167"/>
    </location>
</feature>
<evidence type="ECO:0000256" key="8">
    <source>
        <dbReference type="ARBA" id="ARBA00047899"/>
    </source>
</evidence>
<dbReference type="Pfam" id="PF23472">
    <property type="entry name" value="LysM2_CERK1_LYK3_4_5"/>
    <property type="match status" value="1"/>
</dbReference>
<accession>A0AAE1WHE0</accession>
<sequence>MSFSGFIIFGISFFLVSCFHVIVAQQPYIGRATTVCDSRDNSTSVLGYTCNGLRRSCEAYLTFRAQPPYDSVASVSTLLAANSSQLAQLNSVPENAVFDTNRMVLVPVTCSCSGEHYQVNASYVVQQGDTYLLIANNTFQGLSTCQTLQAEGDTLTRNLYAGTRITVPLRCACPTKNQSDDGVNYLLSYLITWNQFVSGISALFGVDTGRTLAANGLSETSIVYPFTTLLVPLQDPPTSSQVTAPQPPPPPFATLPPSVPPPSGGSSKTWIYVVVGVVGGIVLASVVGGILFCVLFRKRKLKAEPVVVSSQSFESIEKPLKKEADEDSYSQGFLESISSIAESLKVYTFQELKAATQDFSPSCWIKGSVYRGTINGDFAAIKRMNGDVSKEINLLNKINHFNLIRLSGVSFNEGNWYLVYEYASNGPLSEWIHEKRDQTIMDWNKRLQIALDVASGLNYLHRYTSSPHVHKDLNSSNVLLDQDFRAKIANFGLARSVEGQEGPFALTRHIVGTKGYMAPEYLENGIVSPMLDVYAFGVLMLEILTGKQVSLLYEEPVCFNVKPLMGRNNSSGGAVGGVGGHDWGTLNSGKQLLMHVDSVNEIKHMNNMAPKSTHQPFFNFGDSNSDTGGLVSGLGEALDPPNGQIYFQKPSGRFCDGRLIIDFLMDAMDLPFLNPYLDSIAAPSFRRGCNFAAAGSTYFQRLHHLLAHFHLGFKWLSSSDSRQKKYDKYIPAQDYFQKALYMFDIGQNDLAGAFYSKTLDQILASIPTILLEFEHGIESLYDQGARNFWIHNTGPLGCLPQNIAKFGTDPSKLDELGCVSSHNQASRLLNLQLRALCKKFQGQYPDANVTHVDIFTIKSNLIANYSRYGFEQPLMACCGYGGPPLNYDSRISCGQTKVLNGSSVTAKGCNDSTEYVNWDGIHYTEAANQYVASQVLTGKYSDPPFADKMPFLLKLKF</sequence>
<keyword evidence="4" id="KW-0808">Transferase</keyword>
<keyword evidence="7" id="KW-0067">ATP-binding</keyword>
<evidence type="ECO:0000256" key="2">
    <source>
        <dbReference type="ARBA" id="ARBA00012513"/>
    </source>
</evidence>
<dbReference type="Gene3D" id="3.40.50.1110">
    <property type="entry name" value="SGNH hydrolase"/>
    <property type="match status" value="1"/>
</dbReference>
<dbReference type="InterPro" id="IPR056563">
    <property type="entry name" value="LysM3_LYK4_5"/>
</dbReference>
<dbReference type="SUPFAM" id="SSF56112">
    <property type="entry name" value="Protein kinase-like (PK-like)"/>
    <property type="match status" value="1"/>
</dbReference>
<dbReference type="FunFam" id="1.10.510.10:FF:001023">
    <property type="entry name" value="Os07g0541700 protein"/>
    <property type="match status" value="1"/>
</dbReference>
<dbReference type="PROSITE" id="PS51782">
    <property type="entry name" value="LYSM"/>
    <property type="match status" value="1"/>
</dbReference>
<feature type="compositionally biased region" description="Pro residues" evidence="10">
    <location>
        <begin position="245"/>
        <end position="261"/>
    </location>
</feature>
<dbReference type="AlphaFoldDB" id="A0AAE1WHE0"/>
<keyword evidence="12" id="KW-0732">Signal</keyword>
<comment type="catalytic activity">
    <reaction evidence="8">
        <text>L-threonyl-[protein] + ATP = O-phospho-L-threonyl-[protein] + ADP + H(+)</text>
        <dbReference type="Rhea" id="RHEA:46608"/>
        <dbReference type="Rhea" id="RHEA-COMP:11060"/>
        <dbReference type="Rhea" id="RHEA-COMP:11605"/>
        <dbReference type="ChEBI" id="CHEBI:15378"/>
        <dbReference type="ChEBI" id="CHEBI:30013"/>
        <dbReference type="ChEBI" id="CHEBI:30616"/>
        <dbReference type="ChEBI" id="CHEBI:61977"/>
        <dbReference type="ChEBI" id="CHEBI:456216"/>
        <dbReference type="EC" id="2.7.11.1"/>
    </reaction>
</comment>
<evidence type="ECO:0000256" key="11">
    <source>
        <dbReference type="SAM" id="Phobius"/>
    </source>
</evidence>
<evidence type="ECO:0000259" key="13">
    <source>
        <dbReference type="PROSITE" id="PS50011"/>
    </source>
</evidence>
<feature type="signal peptide" evidence="12">
    <location>
        <begin position="1"/>
        <end position="24"/>
    </location>
</feature>
<evidence type="ECO:0000256" key="10">
    <source>
        <dbReference type="SAM" id="MobiDB-lite"/>
    </source>
</evidence>
<dbReference type="InterPro" id="IPR056562">
    <property type="entry name" value="LysM2_CERK1_LYK3_4_5"/>
</dbReference>
<dbReference type="Pfam" id="PF00657">
    <property type="entry name" value="Lipase_GDSL"/>
    <property type="match status" value="1"/>
</dbReference>
<evidence type="ECO:0000256" key="6">
    <source>
        <dbReference type="ARBA" id="ARBA00022777"/>
    </source>
</evidence>
<dbReference type="InterPro" id="IPR035669">
    <property type="entry name" value="SGNH_plant_lipase-like"/>
</dbReference>
<evidence type="ECO:0000256" key="5">
    <source>
        <dbReference type="ARBA" id="ARBA00022741"/>
    </source>
</evidence>
<dbReference type="InterPro" id="IPR000719">
    <property type="entry name" value="Prot_kinase_dom"/>
</dbReference>
<dbReference type="PANTHER" id="PTHR45927:SF11">
    <property type="entry name" value="LYSM DOMAIN RECEPTOR-LIKE KINASE 4"/>
    <property type="match status" value="1"/>
</dbReference>
<dbReference type="PROSITE" id="PS50011">
    <property type="entry name" value="PROTEIN_KINASE_DOM"/>
    <property type="match status" value="1"/>
</dbReference>
<dbReference type="InterPro" id="IPR011009">
    <property type="entry name" value="Kinase-like_dom_sf"/>
</dbReference>
<evidence type="ECO:0000313" key="15">
    <source>
        <dbReference type="EMBL" id="KAK4393390.1"/>
    </source>
</evidence>
<dbReference type="Gene3D" id="3.30.200.20">
    <property type="entry name" value="Phosphorylase Kinase, domain 1"/>
    <property type="match status" value="1"/>
</dbReference>
<dbReference type="InterPro" id="IPR036514">
    <property type="entry name" value="SGNH_hydro_sf"/>
</dbReference>
<dbReference type="InterPro" id="IPR056561">
    <property type="entry name" value="NFP_LYK_LysM1"/>
</dbReference>
<dbReference type="GO" id="GO:0004674">
    <property type="term" value="F:protein serine/threonine kinase activity"/>
    <property type="evidence" value="ECO:0007669"/>
    <property type="project" value="UniProtKB-KW"/>
</dbReference>
<dbReference type="EMBL" id="JACGWL010000010">
    <property type="protein sequence ID" value="KAK4393390.1"/>
    <property type="molecule type" value="Genomic_DNA"/>
</dbReference>
<evidence type="ECO:0000313" key="16">
    <source>
        <dbReference type="Proteomes" id="UP001289374"/>
    </source>
</evidence>
<dbReference type="SMART" id="SM00257">
    <property type="entry name" value="LysM"/>
    <property type="match status" value="2"/>
</dbReference>
<dbReference type="Pfam" id="PF23446">
    <property type="entry name" value="LysM1_NFP_LYK"/>
    <property type="match status" value="1"/>
</dbReference>
<evidence type="ECO:0000256" key="7">
    <source>
        <dbReference type="ARBA" id="ARBA00022840"/>
    </source>
</evidence>
<dbReference type="Pfam" id="PF23473">
    <property type="entry name" value="LysM3_LYK4_5"/>
    <property type="match status" value="1"/>
</dbReference>
<comment type="catalytic activity">
    <reaction evidence="9">
        <text>L-seryl-[protein] + ATP = O-phospho-L-seryl-[protein] + ADP + H(+)</text>
        <dbReference type="Rhea" id="RHEA:17989"/>
        <dbReference type="Rhea" id="RHEA-COMP:9863"/>
        <dbReference type="Rhea" id="RHEA-COMP:11604"/>
        <dbReference type="ChEBI" id="CHEBI:15378"/>
        <dbReference type="ChEBI" id="CHEBI:29999"/>
        <dbReference type="ChEBI" id="CHEBI:30616"/>
        <dbReference type="ChEBI" id="CHEBI:83421"/>
        <dbReference type="ChEBI" id="CHEBI:456216"/>
        <dbReference type="EC" id="2.7.11.1"/>
    </reaction>
</comment>